<dbReference type="SUPFAM" id="SSF55874">
    <property type="entry name" value="ATPase domain of HSP90 chaperone/DNA topoisomerase II/histidine kinase"/>
    <property type="match status" value="1"/>
</dbReference>
<name>A0A1M7NKN4_9HYPH</name>
<sequence length="338" mass="37765">MFWTLQIGAWLFIAVLGMLARTLTLADLKAAFVLTLTLESLGFLLTSLVHLLFLARLKKIISMPVILFMACFCLAVGTSETYAAWYLRELFFPNAHPIIDPVSPAIFYIAVLLGWSLAYFSLRSEYEARVERLRRSEAQTEAMRSELEQLRLQLAPHFLFNALNSVASEIHERPDSALEMVRGIAGYLRYCLNQANRSLCPLVDEIEAMQAYLRIQELRFEDRLKCTVKAQPEALNTQVPHMILQGLVENAVKHGLKLASASIEIAVFVKRTGTDTITISVSNSGKLSAQDPNRQAIGLSNLKRRLNLHYGDAYSFSLVEQPGTVVATIVLKGQACCV</sequence>
<dbReference type="InterPro" id="IPR010559">
    <property type="entry name" value="Sig_transdc_His_kin_internal"/>
</dbReference>
<keyword evidence="1" id="KW-0175">Coiled coil</keyword>
<keyword evidence="2" id="KW-0472">Membrane</keyword>
<proteinExistence type="predicted"/>
<dbReference type="PANTHER" id="PTHR34220">
    <property type="entry name" value="SENSOR HISTIDINE KINASE YPDA"/>
    <property type="match status" value="1"/>
</dbReference>
<feature type="transmembrane region" description="Helical" evidence="2">
    <location>
        <begin position="30"/>
        <end position="53"/>
    </location>
</feature>
<dbReference type="GO" id="GO:0016020">
    <property type="term" value="C:membrane"/>
    <property type="evidence" value="ECO:0007669"/>
    <property type="project" value="InterPro"/>
</dbReference>
<protein>
    <submittedName>
        <fullName evidence="4">Histidine kinase</fullName>
    </submittedName>
</protein>
<dbReference type="EMBL" id="FRBW01000005">
    <property type="protein sequence ID" value="SHN04407.1"/>
    <property type="molecule type" value="Genomic_DNA"/>
</dbReference>
<keyword evidence="2" id="KW-0812">Transmembrane</keyword>
<organism evidence="4 5">
    <name type="scientific">Roseibium suaedae</name>
    <dbReference type="NCBI Taxonomy" id="735517"/>
    <lineage>
        <taxon>Bacteria</taxon>
        <taxon>Pseudomonadati</taxon>
        <taxon>Pseudomonadota</taxon>
        <taxon>Alphaproteobacteria</taxon>
        <taxon>Hyphomicrobiales</taxon>
        <taxon>Stappiaceae</taxon>
        <taxon>Roseibium</taxon>
    </lineage>
</organism>
<dbReference type="AlphaFoldDB" id="A0A1M7NKN4"/>
<keyword evidence="4" id="KW-0808">Transferase</keyword>
<evidence type="ECO:0000259" key="3">
    <source>
        <dbReference type="Pfam" id="PF06580"/>
    </source>
</evidence>
<evidence type="ECO:0000313" key="5">
    <source>
        <dbReference type="Proteomes" id="UP000186002"/>
    </source>
</evidence>
<evidence type="ECO:0000256" key="2">
    <source>
        <dbReference type="SAM" id="Phobius"/>
    </source>
</evidence>
<keyword evidence="5" id="KW-1185">Reference proteome</keyword>
<reference evidence="4 5" key="1">
    <citation type="submission" date="2016-11" db="EMBL/GenBank/DDBJ databases">
        <authorList>
            <person name="Jaros S."/>
            <person name="Januszkiewicz K."/>
            <person name="Wedrychowicz H."/>
        </authorList>
    </citation>
    <scope>NUCLEOTIDE SEQUENCE [LARGE SCALE GENOMIC DNA]</scope>
    <source>
        <strain evidence="4 5">DSM 22153</strain>
    </source>
</reference>
<dbReference type="Pfam" id="PF06580">
    <property type="entry name" value="His_kinase"/>
    <property type="match status" value="1"/>
</dbReference>
<feature type="transmembrane region" description="Helical" evidence="2">
    <location>
        <begin position="105"/>
        <end position="122"/>
    </location>
</feature>
<dbReference type="InterPro" id="IPR036890">
    <property type="entry name" value="HATPase_C_sf"/>
</dbReference>
<dbReference type="Gene3D" id="3.30.565.10">
    <property type="entry name" value="Histidine kinase-like ATPase, C-terminal domain"/>
    <property type="match status" value="1"/>
</dbReference>
<gene>
    <name evidence="4" type="ORF">SAMN05444272_3820</name>
</gene>
<dbReference type="STRING" id="735517.SAMN05444272_3820"/>
<keyword evidence="2" id="KW-1133">Transmembrane helix</keyword>
<keyword evidence="4" id="KW-0418">Kinase</keyword>
<evidence type="ECO:0000313" key="4">
    <source>
        <dbReference type="EMBL" id="SHN04407.1"/>
    </source>
</evidence>
<dbReference type="PANTHER" id="PTHR34220:SF7">
    <property type="entry name" value="SENSOR HISTIDINE KINASE YPDA"/>
    <property type="match status" value="1"/>
</dbReference>
<feature type="transmembrane region" description="Helical" evidence="2">
    <location>
        <begin position="65"/>
        <end position="85"/>
    </location>
</feature>
<dbReference type="InterPro" id="IPR050640">
    <property type="entry name" value="Bact_2-comp_sensor_kinase"/>
</dbReference>
<dbReference type="Proteomes" id="UP000186002">
    <property type="component" value="Unassembled WGS sequence"/>
</dbReference>
<feature type="domain" description="Signal transduction histidine kinase internal region" evidence="3">
    <location>
        <begin position="145"/>
        <end position="224"/>
    </location>
</feature>
<dbReference type="GO" id="GO:0000155">
    <property type="term" value="F:phosphorelay sensor kinase activity"/>
    <property type="evidence" value="ECO:0007669"/>
    <property type="project" value="InterPro"/>
</dbReference>
<evidence type="ECO:0000256" key="1">
    <source>
        <dbReference type="SAM" id="Coils"/>
    </source>
</evidence>
<feature type="coiled-coil region" evidence="1">
    <location>
        <begin position="123"/>
        <end position="153"/>
    </location>
</feature>
<accession>A0A1M7NKN4</accession>